<organism evidence="1 2">
    <name type="scientific">Paenibacillus ehimensis</name>
    <dbReference type="NCBI Taxonomy" id="79264"/>
    <lineage>
        <taxon>Bacteria</taxon>
        <taxon>Bacillati</taxon>
        <taxon>Bacillota</taxon>
        <taxon>Bacilli</taxon>
        <taxon>Bacillales</taxon>
        <taxon>Paenibacillaceae</taxon>
        <taxon>Paenibacillus</taxon>
    </lineage>
</organism>
<protein>
    <recommendedName>
        <fullName evidence="3">Phage protein</fullName>
    </recommendedName>
</protein>
<sequence>MDAAKLALKVRKVLQKQIRAKGYEVGAELLSPEKLNPSRLNISDTGENDPDPNKETIRIVVTFHGLVENPTGIGDNPNEMLEFIVIEDGTEPDIKQVQEGRILLYNAKRYNITLVSPATLAGLLIIKEVTAKAVK</sequence>
<evidence type="ECO:0000313" key="2">
    <source>
        <dbReference type="Proteomes" id="UP001168883"/>
    </source>
</evidence>
<dbReference type="EMBL" id="JAUMKJ010000044">
    <property type="protein sequence ID" value="MDO3680633.1"/>
    <property type="molecule type" value="Genomic_DNA"/>
</dbReference>
<dbReference type="Proteomes" id="UP001168883">
    <property type="component" value="Unassembled WGS sequence"/>
</dbReference>
<evidence type="ECO:0008006" key="3">
    <source>
        <dbReference type="Google" id="ProtNLM"/>
    </source>
</evidence>
<dbReference type="RefSeq" id="WP_302880852.1">
    <property type="nucleotide sequence ID" value="NZ_JAUMKJ010000044.1"/>
</dbReference>
<comment type="caution">
    <text evidence="1">The sequence shown here is derived from an EMBL/GenBank/DDBJ whole genome shotgun (WGS) entry which is preliminary data.</text>
</comment>
<evidence type="ECO:0000313" key="1">
    <source>
        <dbReference type="EMBL" id="MDO3680633.1"/>
    </source>
</evidence>
<name>A0ABT8VI45_9BACL</name>
<accession>A0ABT8VI45</accession>
<keyword evidence="2" id="KW-1185">Reference proteome</keyword>
<proteinExistence type="predicted"/>
<reference evidence="1" key="1">
    <citation type="submission" date="2023-07" db="EMBL/GenBank/DDBJ databases">
        <authorList>
            <person name="Aktuganov G."/>
            <person name="Boyko T."/>
            <person name="Delegan Y."/>
            <person name="Galimzianova N."/>
            <person name="Gilvanova E."/>
            <person name="Korobov V."/>
            <person name="Kuzmina L."/>
            <person name="Melentiev A."/>
            <person name="Milman P."/>
            <person name="Ryabova A."/>
            <person name="Stupak E."/>
            <person name="Yasakov T."/>
            <person name="Zharikova N."/>
            <person name="Zhurenko E."/>
        </authorList>
    </citation>
    <scope>NUCLEOTIDE SEQUENCE</scope>
    <source>
        <strain evidence="1">IB-739</strain>
    </source>
</reference>
<gene>
    <name evidence="1" type="ORF">Q3C12_26840</name>
</gene>